<organism evidence="9 10">
    <name type="scientific">Pseudozyma flocculosa</name>
    <dbReference type="NCBI Taxonomy" id="84751"/>
    <lineage>
        <taxon>Eukaryota</taxon>
        <taxon>Fungi</taxon>
        <taxon>Dikarya</taxon>
        <taxon>Basidiomycota</taxon>
        <taxon>Ustilaginomycotina</taxon>
        <taxon>Ustilaginomycetes</taxon>
        <taxon>Ustilaginales</taxon>
        <taxon>Ustilaginaceae</taxon>
        <taxon>Pseudozyma</taxon>
    </lineage>
</organism>
<dbReference type="InterPro" id="IPR026050">
    <property type="entry name" value="C1GALT1/C1GALT1_chp1"/>
</dbReference>
<evidence type="ECO:0000256" key="7">
    <source>
        <dbReference type="SAM" id="MobiDB-lite"/>
    </source>
</evidence>
<evidence type="ECO:0000256" key="1">
    <source>
        <dbReference type="ARBA" id="ARBA00004606"/>
    </source>
</evidence>
<name>A0A5C3F9G5_9BASI</name>
<feature type="transmembrane region" description="Helical" evidence="8">
    <location>
        <begin position="119"/>
        <end position="138"/>
    </location>
</feature>
<evidence type="ECO:0000256" key="2">
    <source>
        <dbReference type="ARBA" id="ARBA00006462"/>
    </source>
</evidence>
<evidence type="ECO:0000256" key="8">
    <source>
        <dbReference type="SAM" id="Phobius"/>
    </source>
</evidence>
<keyword evidence="10" id="KW-1185">Reference proteome</keyword>
<keyword evidence="6 8" id="KW-0472">Membrane</keyword>
<feature type="compositionally biased region" description="Polar residues" evidence="7">
    <location>
        <begin position="19"/>
        <end position="34"/>
    </location>
</feature>
<evidence type="ECO:0000256" key="3">
    <source>
        <dbReference type="ARBA" id="ARBA00022692"/>
    </source>
</evidence>
<dbReference type="PANTHER" id="PTHR23033">
    <property type="entry name" value="BETA1,3-GALACTOSYLTRANSFERASE"/>
    <property type="match status" value="1"/>
</dbReference>
<proteinExistence type="inferred from homology"/>
<evidence type="ECO:0000313" key="10">
    <source>
        <dbReference type="Proteomes" id="UP000323386"/>
    </source>
</evidence>
<evidence type="ECO:0000256" key="5">
    <source>
        <dbReference type="ARBA" id="ARBA00022989"/>
    </source>
</evidence>
<dbReference type="Gene3D" id="3.90.550.50">
    <property type="match status" value="1"/>
</dbReference>
<dbReference type="EMBL" id="OOIP01000022">
    <property type="protein sequence ID" value="SPO40850.1"/>
    <property type="molecule type" value="Genomic_DNA"/>
</dbReference>
<dbReference type="Proteomes" id="UP000323386">
    <property type="component" value="Unassembled WGS sequence"/>
</dbReference>
<evidence type="ECO:0000256" key="4">
    <source>
        <dbReference type="ARBA" id="ARBA00022968"/>
    </source>
</evidence>
<evidence type="ECO:0008006" key="11">
    <source>
        <dbReference type="Google" id="ProtNLM"/>
    </source>
</evidence>
<accession>A0A5C3F9G5</accession>
<evidence type="ECO:0000256" key="6">
    <source>
        <dbReference type="ARBA" id="ARBA00023136"/>
    </source>
</evidence>
<dbReference type="OrthoDB" id="414175at2759"/>
<dbReference type="GO" id="GO:0016020">
    <property type="term" value="C:membrane"/>
    <property type="evidence" value="ECO:0007669"/>
    <property type="project" value="UniProtKB-SubCell"/>
</dbReference>
<gene>
    <name evidence="9" type="ORF">PSFLO_06332</name>
</gene>
<dbReference type="PANTHER" id="PTHR23033:SF47">
    <property type="entry name" value="APPLE DOMAIN-CONTAINING PROTEIN-RELATED"/>
    <property type="match status" value="1"/>
</dbReference>
<comment type="similarity">
    <text evidence="2">Belongs to the glycosyltransferase 31 family. Beta3-Gal-T subfamily.</text>
</comment>
<protein>
    <recommendedName>
        <fullName evidence="11">Glycosyltransferase family 31 protein</fullName>
    </recommendedName>
</protein>
<dbReference type="AlphaFoldDB" id="A0A5C3F9G5"/>
<keyword evidence="3 8" id="KW-0812">Transmembrane</keyword>
<comment type="subcellular location">
    <subcellularLocation>
        <location evidence="1">Membrane</location>
        <topology evidence="1">Single-pass type II membrane protein</topology>
    </subcellularLocation>
</comment>
<evidence type="ECO:0000313" key="9">
    <source>
        <dbReference type="EMBL" id="SPO40850.1"/>
    </source>
</evidence>
<keyword evidence="4" id="KW-0735">Signal-anchor</keyword>
<feature type="region of interest" description="Disordered" evidence="7">
    <location>
        <begin position="1"/>
        <end position="100"/>
    </location>
</feature>
<reference evidence="9 10" key="1">
    <citation type="submission" date="2018-03" db="EMBL/GenBank/DDBJ databases">
        <authorList>
            <person name="Guldener U."/>
        </authorList>
    </citation>
    <scope>NUCLEOTIDE SEQUENCE [LARGE SCALE GENOMIC DNA]</scope>
    <source>
        <strain evidence="9 10">DAOM196992</strain>
    </source>
</reference>
<keyword evidence="5 8" id="KW-1133">Transmembrane helix</keyword>
<feature type="compositionally biased region" description="Polar residues" evidence="7">
    <location>
        <begin position="83"/>
        <end position="99"/>
    </location>
</feature>
<sequence>MTASGSRDPDKWAKADTSVPVSETHFLSPSTSIPSRPLPAFAPLSHHAQAPNNDGKMVVPERQPRDPPTPYRDDDDDVPLMSVSLSTPQQSGQSAQQPWSVGVAVPDEKTTNRPRRRCCSARNCLLLFVGVLFGFIFAKATTESKARLPKALVQHLPSLSTLKEHLRIPHFPSSSPNADRVVVTMRTGSSVLNSRLPPHLDAFSSRRPPRTVPPQLVIYSDWEVQLDDGWHVRNALANVSDTIRRQEDFQAYAELRRVIEENGRVEEFRDGHKLDKYKFMPLWNDAFRSFPDADWYIGTEDDSFIFYKPLLKLLSTLDPTAQHFLGCTNYLVPSNELFANGGCSYVFSRALLAATFGSSPAFVDSADGRIENSCCGDGELGVSIFHHASVSLKSLSKESRQRFTGAAPWKHWYDEANWCEPIVSLHHLDAWSTRKLYRFADLIDQRLPENDTVRFVDIHDIFQPSFLSTNKSSTGSKTARRTSWVALDGEISPRVLFPLSNLTTTTTTSGGGGGSGAARTPSRWTSDLCSGACQDDTSCFVWTLFPPGSASASNKSTGDCYLLRNATAFGYRTDERGQQKGHSYEPVESGWMLARFQEWRAKFWCSAGRYTPIGQEELYV</sequence>